<keyword evidence="6" id="KW-0479">Metal-binding</keyword>
<evidence type="ECO:0000256" key="11">
    <source>
        <dbReference type="ARBA" id="ARBA00048179"/>
    </source>
</evidence>
<keyword evidence="9" id="KW-0408">Iron</keyword>
<keyword evidence="5" id="KW-0808">Transferase</keyword>
<dbReference type="Proteomes" id="UP000577707">
    <property type="component" value="Unassembled WGS sequence"/>
</dbReference>
<dbReference type="RefSeq" id="WP_183547759.1">
    <property type="nucleotide sequence ID" value="NZ_BMQT01000005.1"/>
</dbReference>
<dbReference type="PANTHER" id="PTHR31528">
    <property type="entry name" value="4-AMINO-5-HYDROXYMETHYL-2-METHYLPYRIMIDINE PHOSPHATE SYNTHASE THI11-RELATED"/>
    <property type="match status" value="1"/>
</dbReference>
<evidence type="ECO:0000256" key="5">
    <source>
        <dbReference type="ARBA" id="ARBA00022679"/>
    </source>
</evidence>
<dbReference type="Pfam" id="PF09084">
    <property type="entry name" value="NMT1"/>
    <property type="match status" value="1"/>
</dbReference>
<evidence type="ECO:0000256" key="9">
    <source>
        <dbReference type="ARBA" id="ARBA00023004"/>
    </source>
</evidence>
<keyword evidence="12" id="KW-0732">Signal</keyword>
<gene>
    <name evidence="14" type="ORF">FHS12_003586</name>
</gene>
<comment type="catalytic activity">
    <reaction evidence="11">
        <text>N(6)-(pyridoxal phosphate)-L-lysyl-[4-amino-5-hydroxymethyl-2-methylpyrimidine phosphate synthase] + L-histidyl-[4-amino-5-hydroxymethyl-2-methylpyrimidine phosphate synthase] + 2 Fe(3+) + 4 H2O = L-lysyl-[4-amino-5-hydroxymethyl-2-methylpyrimidine phosphate synthase] + (2S)-2-amino-5-hydroxy-4-oxopentanoyl-[4-amino-5-hydroxymethyl-2-methylpyrimidine phosphate synthase] + 4-amino-2-methyl-5-(phosphooxymethyl)pyrimidine + 3-oxopropanoate + 2 Fe(2+) + 2 H(+)</text>
        <dbReference type="Rhea" id="RHEA:65756"/>
        <dbReference type="Rhea" id="RHEA-COMP:16892"/>
        <dbReference type="Rhea" id="RHEA-COMP:16893"/>
        <dbReference type="Rhea" id="RHEA-COMP:16894"/>
        <dbReference type="Rhea" id="RHEA-COMP:16895"/>
        <dbReference type="ChEBI" id="CHEBI:15377"/>
        <dbReference type="ChEBI" id="CHEBI:15378"/>
        <dbReference type="ChEBI" id="CHEBI:29033"/>
        <dbReference type="ChEBI" id="CHEBI:29034"/>
        <dbReference type="ChEBI" id="CHEBI:29969"/>
        <dbReference type="ChEBI" id="CHEBI:29979"/>
        <dbReference type="ChEBI" id="CHEBI:33190"/>
        <dbReference type="ChEBI" id="CHEBI:58354"/>
        <dbReference type="ChEBI" id="CHEBI:143915"/>
        <dbReference type="ChEBI" id="CHEBI:157692"/>
    </reaction>
    <physiologicalReaction direction="left-to-right" evidence="11">
        <dbReference type="Rhea" id="RHEA:65757"/>
    </physiologicalReaction>
</comment>
<evidence type="ECO:0000256" key="7">
    <source>
        <dbReference type="ARBA" id="ARBA00022898"/>
    </source>
</evidence>
<dbReference type="GO" id="GO:0046872">
    <property type="term" value="F:metal ion binding"/>
    <property type="evidence" value="ECO:0007669"/>
    <property type="project" value="UniProtKB-KW"/>
</dbReference>
<keyword evidence="15" id="KW-1185">Reference proteome</keyword>
<sequence length="340" mass="35726">MSTTFQPSRSRRWRSIAGATAAVVALSGLAACGSDTSGGGVDTANFQLGWFPNVEAMGPIVADDKGYFEDEGINVSLLPGGPEVTADAQIVSGNALMGTMSSEALADSVKAGAPLVAVGAIYQTSSSAIVTLADSGITEPKDLEGKRFGVSQTDMRVYEPFFKLTGVDADKVEMVSTGSDPASLMSGEVDAMSGTLANQPIAIQDQGVDTNEIRLADYSYNRWSNLLVVRQDSLEDPEERAAVRALLAAVTRGVQDSVENPDAAAQIVVDEYGEQVGLDLDQQRASAQVWADLAEEGTEDQGVVRLTEGGVSGQQKFFDSIGLEVNAADLFDLSVQAEEK</sequence>
<comment type="pathway">
    <text evidence="2">Cofactor biosynthesis; thiamine diphosphate biosynthesis.</text>
</comment>
<dbReference type="EMBL" id="JACHXG010000007">
    <property type="protein sequence ID" value="MBB3090628.1"/>
    <property type="molecule type" value="Genomic_DNA"/>
</dbReference>
<feature type="chain" id="PRO_5038709569" description="Thiamine pyrimidine synthase" evidence="12">
    <location>
        <begin position="31"/>
        <end position="340"/>
    </location>
</feature>
<evidence type="ECO:0000256" key="8">
    <source>
        <dbReference type="ARBA" id="ARBA00022977"/>
    </source>
</evidence>
<proteinExistence type="inferred from homology"/>
<evidence type="ECO:0000256" key="1">
    <source>
        <dbReference type="ARBA" id="ARBA00003469"/>
    </source>
</evidence>
<dbReference type="GO" id="GO:0016740">
    <property type="term" value="F:transferase activity"/>
    <property type="evidence" value="ECO:0007669"/>
    <property type="project" value="UniProtKB-KW"/>
</dbReference>
<dbReference type="PANTHER" id="PTHR31528:SF1">
    <property type="entry name" value="4-AMINO-5-HYDROXYMETHYL-2-METHYLPYRIMIDINE PHOSPHATE SYNTHASE THI11-RELATED"/>
    <property type="match status" value="1"/>
</dbReference>
<comment type="function">
    <text evidence="1">Responsible for the formation of the pyrimidine heterocycle in the thiamine biosynthesis pathway. Catalyzes the formation of hydroxymethylpyrimidine phosphate (HMP-P) from histidine and pyridoxal phosphate (PLP). The protein uses PLP and the active site histidine to form HMP-P, generating an inactive enzyme. The enzyme can only undergo a single turnover, which suggests it is a suicide enzyme.</text>
</comment>
<dbReference type="Gene3D" id="3.40.190.10">
    <property type="entry name" value="Periplasmic binding protein-like II"/>
    <property type="match status" value="2"/>
</dbReference>
<name>A0A7W5A6J2_9ACTN</name>
<accession>A0A7W5A6J2</accession>
<evidence type="ECO:0000256" key="2">
    <source>
        <dbReference type="ARBA" id="ARBA00004948"/>
    </source>
</evidence>
<evidence type="ECO:0000259" key="13">
    <source>
        <dbReference type="Pfam" id="PF09084"/>
    </source>
</evidence>
<protein>
    <recommendedName>
        <fullName evidence="10">Thiamine pyrimidine synthase</fullName>
    </recommendedName>
</protein>
<evidence type="ECO:0000256" key="6">
    <source>
        <dbReference type="ARBA" id="ARBA00022723"/>
    </source>
</evidence>
<organism evidence="14 15">
    <name type="scientific">Nocardioides albus</name>
    <dbReference type="NCBI Taxonomy" id="1841"/>
    <lineage>
        <taxon>Bacteria</taxon>
        <taxon>Bacillati</taxon>
        <taxon>Actinomycetota</taxon>
        <taxon>Actinomycetes</taxon>
        <taxon>Propionibacteriales</taxon>
        <taxon>Nocardioidaceae</taxon>
        <taxon>Nocardioides</taxon>
    </lineage>
</organism>
<dbReference type="InterPro" id="IPR015168">
    <property type="entry name" value="SsuA/THI5"/>
</dbReference>
<evidence type="ECO:0000313" key="14">
    <source>
        <dbReference type="EMBL" id="MBB3090628.1"/>
    </source>
</evidence>
<keyword evidence="8" id="KW-0784">Thiamine biosynthesis</keyword>
<evidence type="ECO:0000256" key="12">
    <source>
        <dbReference type="SAM" id="SignalP"/>
    </source>
</evidence>
<dbReference type="AlphaFoldDB" id="A0A7W5A6J2"/>
<dbReference type="SUPFAM" id="SSF53850">
    <property type="entry name" value="Periplasmic binding protein-like II"/>
    <property type="match status" value="1"/>
</dbReference>
<dbReference type="InterPro" id="IPR027939">
    <property type="entry name" value="NMT1/THI5"/>
</dbReference>
<comment type="caution">
    <text evidence="14">The sequence shown here is derived from an EMBL/GenBank/DDBJ whole genome shotgun (WGS) entry which is preliminary data.</text>
</comment>
<keyword evidence="7" id="KW-0663">Pyridoxal phosphate</keyword>
<evidence type="ECO:0000256" key="10">
    <source>
        <dbReference type="ARBA" id="ARBA00033171"/>
    </source>
</evidence>
<evidence type="ECO:0000256" key="4">
    <source>
        <dbReference type="ARBA" id="ARBA00011738"/>
    </source>
</evidence>
<reference evidence="14 15" key="1">
    <citation type="submission" date="2020-08" db="EMBL/GenBank/DDBJ databases">
        <title>Genomic Encyclopedia of Type Strains, Phase III (KMG-III): the genomes of soil and plant-associated and newly described type strains.</title>
        <authorList>
            <person name="Whitman W."/>
        </authorList>
    </citation>
    <scope>NUCLEOTIDE SEQUENCE [LARGE SCALE GENOMIC DNA]</scope>
    <source>
        <strain evidence="14 15">CECT 3302</strain>
    </source>
</reference>
<comment type="subunit">
    <text evidence="4">Homodimer.</text>
</comment>
<feature type="domain" description="SsuA/THI5-like" evidence="13">
    <location>
        <begin position="55"/>
        <end position="264"/>
    </location>
</feature>
<evidence type="ECO:0000313" key="15">
    <source>
        <dbReference type="Proteomes" id="UP000577707"/>
    </source>
</evidence>
<feature type="signal peptide" evidence="12">
    <location>
        <begin position="1"/>
        <end position="30"/>
    </location>
</feature>
<comment type="similarity">
    <text evidence="3">Belongs to the NMT1/THI5 family.</text>
</comment>
<evidence type="ECO:0000256" key="3">
    <source>
        <dbReference type="ARBA" id="ARBA00009406"/>
    </source>
</evidence>
<dbReference type="GO" id="GO:0009228">
    <property type="term" value="P:thiamine biosynthetic process"/>
    <property type="evidence" value="ECO:0007669"/>
    <property type="project" value="UniProtKB-KW"/>
</dbReference>